<dbReference type="OrthoDB" id="1112758at2"/>
<evidence type="ECO:0000256" key="1">
    <source>
        <dbReference type="SAM" id="Phobius"/>
    </source>
</evidence>
<evidence type="ECO:0000313" key="3">
    <source>
        <dbReference type="EMBL" id="MVB07635.1"/>
    </source>
</evidence>
<evidence type="ECO:0000313" key="2">
    <source>
        <dbReference type="EMBL" id="MUP38430.1"/>
    </source>
</evidence>
<dbReference type="Gene3D" id="2.60.40.1120">
    <property type="entry name" value="Carboxypeptidase-like, regulatory domain"/>
    <property type="match status" value="1"/>
</dbReference>
<evidence type="ECO:0008006" key="6">
    <source>
        <dbReference type="Google" id="ProtNLM"/>
    </source>
</evidence>
<name>A0A7M4D701_9BACT</name>
<proteinExistence type="predicted"/>
<comment type="caution">
    <text evidence="2">The sequence shown here is derived from an EMBL/GenBank/DDBJ whole genome shotgun (WGS) entry which is preliminary data.</text>
</comment>
<dbReference type="Pfam" id="PF13715">
    <property type="entry name" value="CarbopepD_reg_2"/>
    <property type="match status" value="1"/>
</dbReference>
<evidence type="ECO:0000313" key="5">
    <source>
        <dbReference type="Proteomes" id="UP000462449"/>
    </source>
</evidence>
<dbReference type="AlphaFoldDB" id="A0A7M4D701"/>
<dbReference type="Proteomes" id="UP000462449">
    <property type="component" value="Unassembled WGS sequence"/>
</dbReference>
<keyword evidence="4" id="KW-1185">Reference proteome</keyword>
<keyword evidence="1" id="KW-0812">Transmembrane</keyword>
<dbReference type="InterPro" id="IPR008969">
    <property type="entry name" value="CarboxyPept-like_regulatory"/>
</dbReference>
<feature type="transmembrane region" description="Helical" evidence="1">
    <location>
        <begin position="77"/>
        <end position="98"/>
    </location>
</feature>
<sequence>MRFKSRLTYRNFIDYFSNKLEKKEKHAFEKKMMQDAFDSEAFDGLSKISSQELEQDFAELKNKIHARTQERKRRIPIWFPYAASIVILIGLGSVLMYLNQYSVQNEMIGSQMESEVKKAEVPVVQPELPAKKSELLDIIDTLKEDSELEFSDSGDSEVQEFAVVEDEEVDEEIETFSKPEILSEAPVTNKKMSVNRITKSADADLENTLEIEKALSGKVAGLEVSKQKKQEEPLAFHADSSKKDINRMINGVVLDEDEVPIPGVQIFSKETGEGVVTNMDGQFQINANDTNKTYKLTASFIGYEQKEINAQADSTLLVILEPDEVSMDEVVVVAYGSDGDQLENSNNSWEKARPANSASRSNFKKVLIEKLDYSKFEHLHGAYKLKLSFIITASGTVDEIVFKDKPDFVLVSEIENLLRSGENWEPAKSRGIPVSSKVRMVLKLHFE</sequence>
<accession>A0A7M4D701</accession>
<dbReference type="SUPFAM" id="SSF49464">
    <property type="entry name" value="Carboxypeptidase regulatory domain-like"/>
    <property type="match status" value="1"/>
</dbReference>
<dbReference type="EMBL" id="WOTW01000024">
    <property type="protein sequence ID" value="MUP38430.1"/>
    <property type="molecule type" value="Genomic_DNA"/>
</dbReference>
<dbReference type="EMBL" id="QTZN02000024">
    <property type="protein sequence ID" value="MVB07635.1"/>
    <property type="molecule type" value="Genomic_DNA"/>
</dbReference>
<dbReference type="RefSeq" id="WP_156196063.1">
    <property type="nucleotide sequence ID" value="NZ_QTZN02000024.1"/>
</dbReference>
<organism evidence="2 5">
    <name type="scientific">Labilibaculum euxinus</name>
    <dbReference type="NCBI Taxonomy" id="2686357"/>
    <lineage>
        <taxon>Bacteria</taxon>
        <taxon>Pseudomonadati</taxon>
        <taxon>Bacteroidota</taxon>
        <taxon>Bacteroidia</taxon>
        <taxon>Marinilabiliales</taxon>
        <taxon>Marinifilaceae</taxon>
        <taxon>Labilibaculum</taxon>
    </lineage>
</organism>
<gene>
    <name evidence="3" type="ORF">DWB62_011460</name>
    <name evidence="2" type="ORF">GNY23_11460</name>
</gene>
<protein>
    <recommendedName>
        <fullName evidence="6">TonB C-terminal domain-containing protein</fullName>
    </recommendedName>
</protein>
<reference evidence="3 4" key="1">
    <citation type="submission" date="2019-11" db="EMBL/GenBank/DDBJ databases">
        <title>Draft genome sequence of Labilibaculum sp. strain SYP isolated from Black Sea.</title>
        <authorList>
            <person name="Yadav S."/>
            <person name="Villanueva L."/>
        </authorList>
    </citation>
    <scope>NUCLEOTIDE SEQUENCE [LARGE SCALE GENOMIC DNA]</scope>
    <source>
        <strain evidence="3 4">44</strain>
    </source>
</reference>
<dbReference type="Proteomes" id="UP000285951">
    <property type="component" value="Unassembled WGS sequence"/>
</dbReference>
<reference evidence="2 5" key="2">
    <citation type="submission" date="2019-12" db="EMBL/GenBank/DDBJ databases">
        <title>Draft genome sequence of Labilibaculum sp. strain 44 isolated from deep waters of Black Sea.</title>
        <authorList>
            <person name="Yadav S."/>
            <person name="Villanueva L."/>
        </authorList>
    </citation>
    <scope>NUCLEOTIDE SEQUENCE [LARGE SCALE GENOMIC DNA]</scope>
    <source>
        <strain evidence="2 5">44</strain>
    </source>
</reference>
<keyword evidence="1" id="KW-0472">Membrane</keyword>
<evidence type="ECO:0000313" key="4">
    <source>
        <dbReference type="Proteomes" id="UP000285951"/>
    </source>
</evidence>
<keyword evidence="1" id="KW-1133">Transmembrane helix</keyword>